<dbReference type="GO" id="GO:0030672">
    <property type="term" value="C:synaptic vesicle membrane"/>
    <property type="evidence" value="ECO:0007669"/>
    <property type="project" value="UniProtKB-SubCell"/>
</dbReference>
<dbReference type="KEGG" id="hro:HELRODRAFT_66622"/>
<evidence type="ECO:0000256" key="1">
    <source>
        <dbReference type="ARBA" id="ARBA00004160"/>
    </source>
</evidence>
<evidence type="ECO:0000256" key="19">
    <source>
        <dbReference type="ARBA" id="ARBA00023273"/>
    </source>
</evidence>
<dbReference type="AlphaFoldDB" id="T1FYN2"/>
<gene>
    <name evidence="32" type="primary">20213930</name>
    <name evidence="31" type="synonym">Syt7a</name>
    <name evidence="31" type="ORF">HELRODRAFT_66622</name>
</gene>
<keyword evidence="19" id="KW-0966">Cell projection</keyword>
<dbReference type="GO" id="GO:0017158">
    <property type="term" value="P:regulation of calcium ion-dependent exocytosis"/>
    <property type="evidence" value="ECO:0000318"/>
    <property type="project" value="GO_Central"/>
</dbReference>
<organism evidence="32 33">
    <name type="scientific">Helobdella robusta</name>
    <name type="common">Californian leech</name>
    <dbReference type="NCBI Taxonomy" id="6412"/>
    <lineage>
        <taxon>Eukaryota</taxon>
        <taxon>Metazoa</taxon>
        <taxon>Spiralia</taxon>
        <taxon>Lophotrochozoa</taxon>
        <taxon>Annelida</taxon>
        <taxon>Clitellata</taxon>
        <taxon>Hirudinea</taxon>
        <taxon>Rhynchobdellida</taxon>
        <taxon>Glossiphoniidae</taxon>
        <taxon>Helobdella</taxon>
    </lineage>
</organism>
<keyword evidence="13" id="KW-1133">Transmembrane helix</keyword>
<dbReference type="GO" id="GO:0045202">
    <property type="term" value="C:synapse"/>
    <property type="evidence" value="ECO:0000318"/>
    <property type="project" value="GO_Central"/>
</dbReference>
<dbReference type="GeneID" id="20213930"/>
<dbReference type="FunCoup" id="T1FYN2">
    <property type="interactions" value="26"/>
</dbReference>
<dbReference type="GO" id="GO:0070382">
    <property type="term" value="C:exocytic vesicle"/>
    <property type="evidence" value="ECO:0000318"/>
    <property type="project" value="GO_Central"/>
</dbReference>
<keyword evidence="14" id="KW-0770">Synapse</keyword>
<dbReference type="OMA" id="KTPVYKC"/>
<evidence type="ECO:0000256" key="20">
    <source>
        <dbReference type="ARBA" id="ARBA00023288"/>
    </source>
</evidence>
<dbReference type="EMBL" id="KB097143">
    <property type="protein sequence ID" value="ESN99022.1"/>
    <property type="molecule type" value="Genomic_DNA"/>
</dbReference>
<feature type="domain" description="C2" evidence="30">
    <location>
        <begin position="199"/>
        <end position="332"/>
    </location>
</feature>
<evidence type="ECO:0000313" key="31">
    <source>
        <dbReference type="EMBL" id="ESN99022.1"/>
    </source>
</evidence>
<dbReference type="GO" id="GO:0023051">
    <property type="term" value="P:regulation of signaling"/>
    <property type="evidence" value="ECO:0007669"/>
    <property type="project" value="UniProtKB-ARBA"/>
</dbReference>
<evidence type="ECO:0000256" key="11">
    <source>
        <dbReference type="ARBA" id="ARBA00022837"/>
    </source>
</evidence>
<evidence type="ECO:0000313" key="32">
    <source>
        <dbReference type="EnsemblMetazoa" id="HelroP66622"/>
    </source>
</evidence>
<sequence length="338" mass="38516">MDSSASSSYLPVTSHSECRLQQQDSTDENSQQRKSAADSMLSLGLTGDENALSNFQPISPSSGAINEKLGSIQFSLHYNHLQSTLTLRIIKASDLVAKDFSGTSDPYVKIMLLPDKKRKLATNIKRKNLNPRWNETFAFEGYPYHKLMNRTLYLQVMDYDRFSRDDPIGEVCVPLNDIDLSNNQAIWRDLQPCKGHTGKLGELFIGLCYQPTHGQITVFVNSARQLKAKDINGLSDPYVKIWLTHDGKRVEKKKTVVIEKCLNPTFNESFVFDVPYEKIRQTSLVVSVMDYDRMGRNEKIGQVVLGSKSGPMEVKHWNEMFQKARQPVYQWHILKDFG</sequence>
<dbReference type="InterPro" id="IPR000008">
    <property type="entry name" value="C2_dom"/>
</dbReference>
<keyword evidence="18" id="KW-0458">Lysosome</keyword>
<dbReference type="Gene3D" id="2.60.40.150">
    <property type="entry name" value="C2 domain"/>
    <property type="match status" value="2"/>
</dbReference>
<reference evidence="33" key="1">
    <citation type="submission" date="2012-12" db="EMBL/GenBank/DDBJ databases">
        <authorList>
            <person name="Hellsten U."/>
            <person name="Grimwood J."/>
            <person name="Chapman J.A."/>
            <person name="Shapiro H."/>
            <person name="Aerts A."/>
            <person name="Otillar R.P."/>
            <person name="Terry A.Y."/>
            <person name="Boore J.L."/>
            <person name="Simakov O."/>
            <person name="Marletaz F."/>
            <person name="Cho S.-J."/>
            <person name="Edsinger-Gonzales E."/>
            <person name="Havlak P."/>
            <person name="Kuo D.-H."/>
            <person name="Larsson T."/>
            <person name="Lv J."/>
            <person name="Arendt D."/>
            <person name="Savage R."/>
            <person name="Osoegawa K."/>
            <person name="de Jong P."/>
            <person name="Lindberg D.R."/>
            <person name="Seaver E.C."/>
            <person name="Weisblat D.A."/>
            <person name="Putnam N.H."/>
            <person name="Grigoriev I.V."/>
            <person name="Rokhsar D.S."/>
        </authorList>
    </citation>
    <scope>NUCLEOTIDE SEQUENCE</scope>
</reference>
<evidence type="ECO:0000256" key="5">
    <source>
        <dbReference type="ARBA" id="ARBA00022475"/>
    </source>
</evidence>
<evidence type="ECO:0000256" key="24">
    <source>
        <dbReference type="ARBA" id="ARBA00046271"/>
    </source>
</evidence>
<dbReference type="GO" id="GO:0005765">
    <property type="term" value="C:lysosomal membrane"/>
    <property type="evidence" value="ECO:0007669"/>
    <property type="project" value="UniProtKB-SubCell"/>
</dbReference>
<feature type="domain" description="C2" evidence="30">
    <location>
        <begin position="68"/>
        <end position="188"/>
    </location>
</feature>
<dbReference type="Pfam" id="PF00168">
    <property type="entry name" value="C2"/>
    <property type="match status" value="2"/>
</dbReference>
<keyword evidence="20" id="KW-0449">Lipoprotein</keyword>
<evidence type="ECO:0000256" key="22">
    <source>
        <dbReference type="ARBA" id="ARBA00034106"/>
    </source>
</evidence>
<feature type="region of interest" description="Disordered" evidence="29">
    <location>
        <begin position="1"/>
        <end position="39"/>
    </location>
</feature>
<dbReference type="GO" id="GO:0005886">
    <property type="term" value="C:plasma membrane"/>
    <property type="evidence" value="ECO:0000318"/>
    <property type="project" value="GO_Central"/>
</dbReference>
<dbReference type="PROSITE" id="PS50004">
    <property type="entry name" value="C2"/>
    <property type="match status" value="2"/>
</dbReference>
<dbReference type="GO" id="GO:0061891">
    <property type="term" value="F:calcium ion sensor activity"/>
    <property type="evidence" value="ECO:0000318"/>
    <property type="project" value="GO_Central"/>
</dbReference>
<evidence type="ECO:0000256" key="26">
    <source>
        <dbReference type="ARBA" id="ARBA00064595"/>
    </source>
</evidence>
<dbReference type="InParanoid" id="T1FYN2"/>
<proteinExistence type="predicted"/>
<evidence type="ECO:0000256" key="28">
    <source>
        <dbReference type="ARBA" id="ARBA00080491"/>
    </source>
</evidence>
<dbReference type="PRINTS" id="PR00360">
    <property type="entry name" value="C2DOMAIN"/>
</dbReference>
<dbReference type="SMART" id="SM00239">
    <property type="entry name" value="C2"/>
    <property type="match status" value="2"/>
</dbReference>
<keyword evidence="5" id="KW-1003">Cell membrane</keyword>
<evidence type="ECO:0000256" key="29">
    <source>
        <dbReference type="SAM" id="MobiDB-lite"/>
    </source>
</evidence>
<evidence type="ECO:0000256" key="9">
    <source>
        <dbReference type="ARBA" id="ARBA00022723"/>
    </source>
</evidence>
<dbReference type="GO" id="GO:0016192">
    <property type="term" value="P:vesicle-mediated transport"/>
    <property type="evidence" value="ECO:0000318"/>
    <property type="project" value="GO_Central"/>
</dbReference>
<evidence type="ECO:0000256" key="21">
    <source>
        <dbReference type="ARBA" id="ARBA00023329"/>
    </source>
</evidence>
<dbReference type="InterPro" id="IPR035892">
    <property type="entry name" value="C2_domain_sf"/>
</dbReference>
<keyword evidence="12" id="KW-0112">Calmodulin-binding</keyword>
<dbReference type="GO" id="GO:0030670">
    <property type="term" value="C:phagocytic vesicle membrane"/>
    <property type="evidence" value="ECO:0007669"/>
    <property type="project" value="UniProtKB-SubCell"/>
</dbReference>
<dbReference type="FunFam" id="2.60.40.150:FF:000028">
    <property type="entry name" value="Synaptotagmin 7"/>
    <property type="match status" value="1"/>
</dbReference>
<keyword evidence="8" id="KW-0812">Transmembrane</keyword>
<dbReference type="FunFam" id="2.60.40.150:FF:000027">
    <property type="entry name" value="Synaptotagmin 7"/>
    <property type="match status" value="1"/>
</dbReference>
<name>T1FYN2_HELRO</name>
<dbReference type="eggNOG" id="KOG1028">
    <property type="taxonomic scope" value="Eukaryota"/>
</dbReference>
<comment type="subunit">
    <text evidence="26">Homodimer. Can also form heterodimers with SYT6, SYT9 and SYT10. Interacts with calmodulin (CALM1, CALM2 or CALM3). Interacts with CD63; required for localization to lysosomes. Interacts with APP.</text>
</comment>
<evidence type="ECO:0000256" key="17">
    <source>
        <dbReference type="ARBA" id="ARBA00023140"/>
    </source>
</evidence>
<keyword evidence="33" id="KW-1185">Reference proteome</keyword>
<dbReference type="GO" id="GO:0006906">
    <property type="term" value="P:vesicle fusion"/>
    <property type="evidence" value="ECO:0000318"/>
    <property type="project" value="GO_Central"/>
</dbReference>
<comment type="subcellular location">
    <subcellularLocation>
        <location evidence="2">Cell membrane</location>
        <topology evidence="2">Single-pass membrane protein</topology>
    </subcellularLocation>
    <subcellularLocation>
        <location evidence="25">Cytoplasmic vesicle</location>
        <location evidence="25">Phagosome membrane</location>
        <topology evidence="25">Single-pass membrane protein</topology>
    </subcellularLocation>
    <subcellularLocation>
        <location evidence="1">Cytoplasmic vesicle</location>
        <location evidence="1">Secretory vesicle membrane</location>
        <topology evidence="1">Single-pass membrane protein</topology>
    </subcellularLocation>
    <subcellularLocation>
        <location evidence="4">Cytoplasmic vesicle</location>
        <location evidence="4">Secretory vesicle</location>
        <location evidence="4">Synaptic vesicle membrane</location>
    </subcellularLocation>
    <subcellularLocation>
        <location evidence="3">Lysosome membrane</location>
        <topology evidence="3">Single-pass membrane protein</topology>
    </subcellularLocation>
    <subcellularLocation>
        <location evidence="24">Peroxisome membrane</location>
    </subcellularLocation>
    <subcellularLocation>
        <location evidence="22">Presynapse</location>
    </subcellularLocation>
    <subcellularLocation>
        <location evidence="23">Synaptic cell membrane</location>
    </subcellularLocation>
</comment>
<keyword evidence="15" id="KW-0472">Membrane</keyword>
<evidence type="ECO:0000256" key="18">
    <source>
        <dbReference type="ARBA" id="ARBA00023228"/>
    </source>
</evidence>
<evidence type="ECO:0000256" key="15">
    <source>
        <dbReference type="ARBA" id="ARBA00023136"/>
    </source>
</evidence>
<dbReference type="STRING" id="6412.T1FYN2"/>
<dbReference type="GO" id="GO:0060341">
    <property type="term" value="P:regulation of cellular localization"/>
    <property type="evidence" value="ECO:0007669"/>
    <property type="project" value="UniProtKB-ARBA"/>
</dbReference>
<dbReference type="GO" id="GO:0042734">
    <property type="term" value="C:presynaptic membrane"/>
    <property type="evidence" value="ECO:0007669"/>
    <property type="project" value="UniProtKB-ARBA"/>
</dbReference>
<evidence type="ECO:0000259" key="30">
    <source>
        <dbReference type="PROSITE" id="PS50004"/>
    </source>
</evidence>
<dbReference type="EMBL" id="AMQM01001099">
    <property type="status" value="NOT_ANNOTATED_CDS"/>
    <property type="molecule type" value="Genomic_DNA"/>
</dbReference>
<dbReference type="GO" id="GO:0010646">
    <property type="term" value="P:regulation of cell communication"/>
    <property type="evidence" value="ECO:0007669"/>
    <property type="project" value="UniProtKB-ARBA"/>
</dbReference>
<dbReference type="SUPFAM" id="SSF49562">
    <property type="entry name" value="C2 domain (Calcium/lipid-binding domain, CaLB)"/>
    <property type="match status" value="2"/>
</dbReference>
<evidence type="ECO:0000256" key="6">
    <source>
        <dbReference type="ARBA" id="ARBA00022483"/>
    </source>
</evidence>
<dbReference type="CTD" id="561429"/>
<evidence type="ECO:0000256" key="25">
    <source>
        <dbReference type="ARBA" id="ARBA00060464"/>
    </source>
</evidence>
<dbReference type="GO" id="GO:0005778">
    <property type="term" value="C:peroxisomal membrane"/>
    <property type="evidence" value="ECO:0007669"/>
    <property type="project" value="UniProtKB-SubCell"/>
</dbReference>
<keyword evidence="17" id="KW-0576">Peroxisome</keyword>
<keyword evidence="6" id="KW-0268">Exocytosis</keyword>
<keyword evidence="21" id="KW-0968">Cytoplasmic vesicle</keyword>
<keyword evidence="10" id="KW-0677">Repeat</keyword>
<accession>T1FYN2</accession>
<evidence type="ECO:0000256" key="10">
    <source>
        <dbReference type="ARBA" id="ARBA00022737"/>
    </source>
</evidence>
<dbReference type="GO" id="GO:0005544">
    <property type="term" value="F:calcium-dependent phospholipid binding"/>
    <property type="evidence" value="ECO:0000318"/>
    <property type="project" value="GO_Central"/>
</dbReference>
<evidence type="ECO:0000256" key="23">
    <source>
        <dbReference type="ARBA" id="ARBA00034109"/>
    </source>
</evidence>
<dbReference type="GO" id="GO:0099502">
    <property type="term" value="P:calcium-dependent activation of synaptic vesicle fusion"/>
    <property type="evidence" value="ECO:0000318"/>
    <property type="project" value="GO_Central"/>
</dbReference>
<keyword evidence="11" id="KW-0106">Calcium</keyword>
<dbReference type="RefSeq" id="XP_009022444.1">
    <property type="nucleotide sequence ID" value="XM_009024196.1"/>
</dbReference>
<feature type="compositionally biased region" description="Polar residues" evidence="29">
    <location>
        <begin position="1"/>
        <end position="34"/>
    </location>
</feature>
<reference evidence="31 33" key="2">
    <citation type="journal article" date="2013" name="Nature">
        <title>Insights into bilaterian evolution from three spiralian genomes.</title>
        <authorList>
            <person name="Simakov O."/>
            <person name="Marletaz F."/>
            <person name="Cho S.J."/>
            <person name="Edsinger-Gonzales E."/>
            <person name="Havlak P."/>
            <person name="Hellsten U."/>
            <person name="Kuo D.H."/>
            <person name="Larsson T."/>
            <person name="Lv J."/>
            <person name="Arendt D."/>
            <person name="Savage R."/>
            <person name="Osoegawa K."/>
            <person name="de Jong P."/>
            <person name="Grimwood J."/>
            <person name="Chapman J.A."/>
            <person name="Shapiro H."/>
            <person name="Aerts A."/>
            <person name="Otillar R.P."/>
            <person name="Terry A.Y."/>
            <person name="Boore J.L."/>
            <person name="Grigoriev I.V."/>
            <person name="Lindberg D.R."/>
            <person name="Seaver E.C."/>
            <person name="Weisblat D.A."/>
            <person name="Putnam N.H."/>
            <person name="Rokhsar D.S."/>
        </authorList>
    </citation>
    <scope>NUCLEOTIDE SEQUENCE</scope>
</reference>
<dbReference type="PANTHER" id="PTHR10024">
    <property type="entry name" value="SYNAPTOTAGMIN"/>
    <property type="match status" value="1"/>
</dbReference>
<keyword evidence="9" id="KW-0479">Metal-binding</keyword>
<keyword evidence="16" id="KW-0564">Palmitate</keyword>
<dbReference type="GO" id="GO:1990927">
    <property type="term" value="P:calcium ion regulated lysosome exocytosis"/>
    <property type="evidence" value="ECO:0007669"/>
    <property type="project" value="UniProtKB-ARBA"/>
</dbReference>
<dbReference type="GO" id="GO:0005516">
    <property type="term" value="F:calmodulin binding"/>
    <property type="evidence" value="ECO:0007669"/>
    <property type="project" value="UniProtKB-KW"/>
</dbReference>
<dbReference type="OrthoDB" id="270970at2759"/>
<evidence type="ECO:0000256" key="2">
    <source>
        <dbReference type="ARBA" id="ARBA00004162"/>
    </source>
</evidence>
<evidence type="ECO:0000256" key="12">
    <source>
        <dbReference type="ARBA" id="ARBA00022860"/>
    </source>
</evidence>
<evidence type="ECO:0000256" key="7">
    <source>
        <dbReference type="ARBA" id="ARBA00022553"/>
    </source>
</evidence>
<dbReference type="InterPro" id="IPR001565">
    <property type="entry name" value="Synaptotagmin"/>
</dbReference>
<evidence type="ECO:0000313" key="33">
    <source>
        <dbReference type="Proteomes" id="UP000015101"/>
    </source>
</evidence>
<dbReference type="GO" id="GO:0000149">
    <property type="term" value="F:SNARE binding"/>
    <property type="evidence" value="ECO:0000318"/>
    <property type="project" value="GO_Central"/>
</dbReference>
<dbReference type="GO" id="GO:0001778">
    <property type="term" value="P:plasma membrane repair"/>
    <property type="evidence" value="ECO:0007669"/>
    <property type="project" value="UniProtKB-ARBA"/>
</dbReference>
<dbReference type="Proteomes" id="UP000015101">
    <property type="component" value="Unassembled WGS sequence"/>
</dbReference>
<dbReference type="EnsemblMetazoa" id="HelroT66622">
    <property type="protein sequence ID" value="HelroP66622"/>
    <property type="gene ID" value="HelroG66622"/>
</dbReference>
<protein>
    <recommendedName>
        <fullName evidence="27">Synaptotagmin-7</fullName>
    </recommendedName>
    <alternativeName>
        <fullName evidence="28">Synaptotagmin VII</fullName>
    </alternativeName>
</protein>
<evidence type="ECO:0000256" key="27">
    <source>
        <dbReference type="ARBA" id="ARBA00067957"/>
    </source>
</evidence>
<keyword evidence="7" id="KW-0597">Phosphoprotein</keyword>
<dbReference type="GO" id="GO:0046872">
    <property type="term" value="F:metal ion binding"/>
    <property type="evidence" value="ECO:0007669"/>
    <property type="project" value="UniProtKB-KW"/>
</dbReference>
<evidence type="ECO:0000256" key="13">
    <source>
        <dbReference type="ARBA" id="ARBA00022989"/>
    </source>
</evidence>
<dbReference type="GO" id="GO:0030424">
    <property type="term" value="C:axon"/>
    <property type="evidence" value="ECO:0000318"/>
    <property type="project" value="GO_Central"/>
</dbReference>
<dbReference type="HOGENOM" id="CLU_023008_11_3_1"/>
<evidence type="ECO:0000256" key="3">
    <source>
        <dbReference type="ARBA" id="ARBA00004363"/>
    </source>
</evidence>
<dbReference type="GO" id="GO:0010817">
    <property type="term" value="P:regulation of hormone levels"/>
    <property type="evidence" value="ECO:0007669"/>
    <property type="project" value="UniProtKB-ARBA"/>
</dbReference>
<dbReference type="PANTHER" id="PTHR10024:SF344">
    <property type="entry name" value="SYNAPTOTAGMIN-7"/>
    <property type="match status" value="1"/>
</dbReference>
<evidence type="ECO:0000256" key="14">
    <source>
        <dbReference type="ARBA" id="ARBA00023018"/>
    </source>
</evidence>
<evidence type="ECO:0000256" key="8">
    <source>
        <dbReference type="ARBA" id="ARBA00022692"/>
    </source>
</evidence>
<evidence type="ECO:0000256" key="4">
    <source>
        <dbReference type="ARBA" id="ARBA00004432"/>
    </source>
</evidence>
<evidence type="ECO:0000256" key="16">
    <source>
        <dbReference type="ARBA" id="ARBA00023139"/>
    </source>
</evidence>
<dbReference type="PRINTS" id="PR00399">
    <property type="entry name" value="SYNAPTOTAGMN"/>
</dbReference>
<reference evidence="32" key="3">
    <citation type="submission" date="2015-06" db="UniProtKB">
        <authorList>
            <consortium name="EnsemblMetazoa"/>
        </authorList>
    </citation>
    <scope>IDENTIFICATION</scope>
</reference>